<evidence type="ECO:0000256" key="6">
    <source>
        <dbReference type="ARBA" id="ARBA00022701"/>
    </source>
</evidence>
<evidence type="ECO:0000256" key="7">
    <source>
        <dbReference type="ARBA" id="ARBA00022741"/>
    </source>
</evidence>
<feature type="compositionally biased region" description="Polar residues" evidence="18">
    <location>
        <begin position="895"/>
        <end position="908"/>
    </location>
</feature>
<dbReference type="GO" id="GO:0015935">
    <property type="term" value="C:small ribosomal subunit"/>
    <property type="evidence" value="ECO:0007669"/>
    <property type="project" value="InterPro"/>
</dbReference>
<dbReference type="GO" id="GO:0005524">
    <property type="term" value="F:ATP binding"/>
    <property type="evidence" value="ECO:0007669"/>
    <property type="project" value="UniProtKB-UniRule"/>
</dbReference>
<dbReference type="Pfam" id="PF00338">
    <property type="entry name" value="Ribosomal_S10"/>
    <property type="match status" value="1"/>
</dbReference>
<reference key="1">
    <citation type="journal article" date="2007" name="Nature">
        <title>The medaka draft genome and insights into vertebrate genome evolution.</title>
        <authorList>
            <person name="Kasahara M."/>
            <person name="Naruse K."/>
            <person name="Sasaki S."/>
            <person name="Nakatani Y."/>
            <person name="Qu W."/>
            <person name="Ahsan B."/>
            <person name="Yamada T."/>
            <person name="Nagayasu Y."/>
            <person name="Doi K."/>
            <person name="Kasai Y."/>
            <person name="Jindo T."/>
            <person name="Kobayashi D."/>
            <person name="Shimada A."/>
            <person name="Toyoda A."/>
            <person name="Kuroki Y."/>
            <person name="Fujiyama A."/>
            <person name="Sasaki T."/>
            <person name="Shimizu A."/>
            <person name="Asakawa S."/>
            <person name="Shimizu N."/>
            <person name="Hashimoto S."/>
            <person name="Yang J."/>
            <person name="Lee Y."/>
            <person name="Matsushima K."/>
            <person name="Sugano S."/>
            <person name="Sakaizumi M."/>
            <person name="Narita T."/>
            <person name="Ohishi K."/>
            <person name="Haga S."/>
            <person name="Ohta F."/>
            <person name="Nomoto H."/>
            <person name="Nogata K."/>
            <person name="Morishita T."/>
            <person name="Endo T."/>
            <person name="Shin-I T."/>
            <person name="Takeda H."/>
            <person name="Morishita S."/>
            <person name="Kohara Y."/>
        </authorList>
    </citation>
    <scope>NUCLEOTIDE SEQUENCE [LARGE SCALE GENOMIC DNA]</scope>
    <source>
        <strain>Hd-rR</strain>
    </source>
</reference>
<dbReference type="PROSITE" id="PS00411">
    <property type="entry name" value="KINESIN_MOTOR_1"/>
    <property type="match status" value="1"/>
</dbReference>
<keyword evidence="9" id="KW-0689">Ribosomal protein</keyword>
<feature type="compositionally biased region" description="Basic and acidic residues" evidence="18">
    <location>
        <begin position="763"/>
        <end position="774"/>
    </location>
</feature>
<dbReference type="InterPro" id="IPR019821">
    <property type="entry name" value="Kinesin_motor_CS"/>
</dbReference>
<dbReference type="InterPro" id="IPR047149">
    <property type="entry name" value="KIF11-like"/>
</dbReference>
<evidence type="ECO:0000256" key="15">
    <source>
        <dbReference type="PROSITE-ProRule" id="PRU00283"/>
    </source>
</evidence>
<evidence type="ECO:0000256" key="1">
    <source>
        <dbReference type="ARBA" id="ARBA00004186"/>
    </source>
</evidence>
<dbReference type="InterPro" id="IPR018268">
    <property type="entry name" value="Ribosomal_uS10_CS"/>
</dbReference>
<keyword evidence="6 16" id="KW-0493">Microtubule</keyword>
<comment type="function">
    <text evidence="14">Component of the small ribosomal subunit. The ribosome is a large ribonucleoprotein complex responsible for the synthesis of proteins in the cell.</text>
</comment>
<dbReference type="GO" id="GO:0006412">
    <property type="term" value="P:translation"/>
    <property type="evidence" value="ECO:0007669"/>
    <property type="project" value="InterPro"/>
</dbReference>
<dbReference type="GO" id="GO:0003723">
    <property type="term" value="F:RNA binding"/>
    <property type="evidence" value="ECO:0007669"/>
    <property type="project" value="InterPro"/>
</dbReference>
<dbReference type="GO" id="GO:0005874">
    <property type="term" value="C:microtubule"/>
    <property type="evidence" value="ECO:0007669"/>
    <property type="project" value="UniProtKB-KW"/>
</dbReference>
<evidence type="ECO:0000256" key="3">
    <source>
        <dbReference type="ARBA" id="ARBA00011542"/>
    </source>
</evidence>
<dbReference type="SMART" id="SM00129">
    <property type="entry name" value="KISc"/>
    <property type="match status" value="1"/>
</dbReference>
<dbReference type="InterPro" id="IPR027417">
    <property type="entry name" value="P-loop_NTPase"/>
</dbReference>
<dbReference type="Proteomes" id="UP000265180">
    <property type="component" value="Chromosome 20"/>
</dbReference>
<keyword evidence="8 15" id="KW-0067">ATP-binding</keyword>
<proteinExistence type="inferred from homology"/>
<evidence type="ECO:0000256" key="10">
    <source>
        <dbReference type="ARBA" id="ARBA00023054"/>
    </source>
</evidence>
<evidence type="ECO:0000256" key="4">
    <source>
        <dbReference type="ARBA" id="ARBA00022490"/>
    </source>
</evidence>
<dbReference type="InterPro" id="IPR036961">
    <property type="entry name" value="Kinesin_motor_dom_sf"/>
</dbReference>
<feature type="domain" description="Kinesin motor" evidence="19">
    <location>
        <begin position="162"/>
        <end position="578"/>
    </location>
</feature>
<feature type="region of interest" description="Disordered" evidence="18">
    <location>
        <begin position="749"/>
        <end position="774"/>
    </location>
</feature>
<evidence type="ECO:0000256" key="11">
    <source>
        <dbReference type="ARBA" id="ARBA00023175"/>
    </source>
</evidence>
<reference evidence="20" key="4">
    <citation type="submission" date="2025-09" db="UniProtKB">
        <authorList>
            <consortium name="Ensembl"/>
        </authorList>
    </citation>
    <scope>IDENTIFICATION</scope>
    <source>
        <strain evidence="20">HNI</strain>
    </source>
</reference>
<dbReference type="GO" id="GO:0005829">
    <property type="term" value="C:cytosol"/>
    <property type="evidence" value="ECO:0007669"/>
    <property type="project" value="UniProtKB-ARBA"/>
</dbReference>
<evidence type="ECO:0000256" key="13">
    <source>
        <dbReference type="ARBA" id="ARBA00023274"/>
    </source>
</evidence>
<dbReference type="NCBIfam" id="TIGR01046">
    <property type="entry name" value="uS10_euk_arch"/>
    <property type="match status" value="1"/>
</dbReference>
<evidence type="ECO:0000256" key="18">
    <source>
        <dbReference type="SAM" id="MobiDB-lite"/>
    </source>
</evidence>
<evidence type="ECO:0000313" key="20">
    <source>
        <dbReference type="Ensembl" id="ENSORLP00020005599.1"/>
    </source>
</evidence>
<dbReference type="Gene3D" id="3.40.850.10">
    <property type="entry name" value="Kinesin motor domain"/>
    <property type="match status" value="1"/>
</dbReference>
<sequence>MNKKQRPGCRVHLPETSSNSPFSLEANHVVGVCSWLTAVRLNFFRISRSGIHKMAFKDTGKAPVESEVAIHRIRITLTSRNVKSLEKVCADLIRGAKEKSLKVKGPVRMPTKTLRITTRKTPCGEGSKTWDRFQMRIHKRLIDLHSPSEISGLSGGPEQQQLMRVYLRVRPFFKEELSDEEDQDCVVIENRQLVTLYAPKGSATMKSSEKGVGMSIFKFSFSQIFGPETTQAELFEDTVRSQLVDFLDGKNALIFSYGVTNAGKTFTIQGTTKEPGILPRVMEATFHHIQGHLHDGMDLKPHLRSGVQCLDADQVKKERTAKAAIFTLVKEECDRLRSSSGSESSSDHSLASPPPFSSQTATPSRLANGETFALWVSFFEIYNECVYDLLQPSFSKKRPSLRVCDDGAGNAYVKDIRWINIHSLSEAFKLIQFGNKNRTAAATKMNQSSSRSHGIFTMKLLKIDGGEVKRVSEFSLCDLAGSERCNKTRTFGERLKEAGNINNSLLILGKCISALRNNQTDKAKASYIPFRESKLTKLFQTFFCGKGKASMIVNINQCASTYDETLHVMKFSAIAKEVVQVVPDRPADSLAPCLVGRDGKLLVRKGAVDDLTLESFLTEEERLDETEEADVSLLPQNELLNIIDNLRTKLLAERRKNLVQEMEIRKEMGDAMLEQLMESEELRVRQLEELKESYEEKLEDTFEVYKEAIKEHAYQCAMNNLEDDYVPLDEFTAEQEKAEALRQKVSELESLLSSGGGDSPNPRAERSCQTETLQDERSKRLYKEKCVMEKMCEEKQQLILSLEKRLMELNKTLKNVTEKFLEKSTDLEAQHRKSDDQAKTIQDILRMNAEKDREIACLKAELAKVSQKSPVPVKTKRGLLANIKEAVTSPRKGASSRSLRRTVQATKP</sequence>
<keyword evidence="4" id="KW-0963">Cytoplasm</keyword>
<keyword evidence="13" id="KW-0687">Ribonucleoprotein</keyword>
<evidence type="ECO:0000256" key="14">
    <source>
        <dbReference type="ARBA" id="ARBA00045746"/>
    </source>
</evidence>
<comment type="similarity">
    <text evidence="15 16">Belongs to the TRAFAC class myosin-kinesin ATPase superfamily. Kinesin family.</text>
</comment>
<keyword evidence="10 17" id="KW-0175">Coiled coil</keyword>
<reference evidence="20" key="3">
    <citation type="submission" date="2025-08" db="UniProtKB">
        <authorList>
            <consortium name="Ensembl"/>
        </authorList>
    </citation>
    <scope>IDENTIFICATION</scope>
    <source>
        <strain evidence="20">HNI</strain>
    </source>
</reference>
<evidence type="ECO:0000256" key="16">
    <source>
        <dbReference type="RuleBase" id="RU000394"/>
    </source>
</evidence>
<dbReference type="InterPro" id="IPR027486">
    <property type="entry name" value="Ribosomal_uS10_dom"/>
</dbReference>
<keyword evidence="11 15" id="KW-0505">Motor protein</keyword>
<dbReference type="AlphaFoldDB" id="A0A3P9KB00"/>
<dbReference type="SUPFAM" id="SSF54999">
    <property type="entry name" value="Ribosomal protein S10"/>
    <property type="match status" value="1"/>
</dbReference>
<dbReference type="Pfam" id="PF00225">
    <property type="entry name" value="Kinesin"/>
    <property type="match status" value="1"/>
</dbReference>
<accession>A0A3P9KB00</accession>
<dbReference type="InterPro" id="IPR001752">
    <property type="entry name" value="Kinesin_motor_dom"/>
</dbReference>
<keyword evidence="12" id="KW-0206">Cytoskeleton</keyword>
<dbReference type="GO" id="GO:0008017">
    <property type="term" value="F:microtubule binding"/>
    <property type="evidence" value="ECO:0007669"/>
    <property type="project" value="InterPro"/>
</dbReference>
<keyword evidence="5" id="KW-0597">Phosphoprotein</keyword>
<dbReference type="SMART" id="SM01403">
    <property type="entry name" value="Ribosomal_S10"/>
    <property type="match status" value="1"/>
</dbReference>
<dbReference type="InterPro" id="IPR036838">
    <property type="entry name" value="Ribosomal_uS10_dom_sf"/>
</dbReference>
<organism evidence="20 21">
    <name type="scientific">Oryzias latipes</name>
    <name type="common">Japanese rice fish</name>
    <name type="synonym">Japanese killifish</name>
    <dbReference type="NCBI Taxonomy" id="8090"/>
    <lineage>
        <taxon>Eukaryota</taxon>
        <taxon>Metazoa</taxon>
        <taxon>Chordata</taxon>
        <taxon>Craniata</taxon>
        <taxon>Vertebrata</taxon>
        <taxon>Euteleostomi</taxon>
        <taxon>Actinopterygii</taxon>
        <taxon>Neopterygii</taxon>
        <taxon>Teleostei</taxon>
        <taxon>Neoteleostei</taxon>
        <taxon>Acanthomorphata</taxon>
        <taxon>Ovalentaria</taxon>
        <taxon>Atherinomorphae</taxon>
        <taxon>Beloniformes</taxon>
        <taxon>Adrianichthyidae</taxon>
        <taxon>Oryziinae</taxon>
        <taxon>Oryzias</taxon>
    </lineage>
</organism>
<protein>
    <recommendedName>
        <fullName evidence="16">Kinesin-like protein</fullName>
    </recommendedName>
</protein>
<evidence type="ECO:0000256" key="17">
    <source>
        <dbReference type="SAM" id="Coils"/>
    </source>
</evidence>
<dbReference type="PROSITE" id="PS00361">
    <property type="entry name" value="RIBOSOMAL_S10"/>
    <property type="match status" value="1"/>
</dbReference>
<name>A0A3P9KB00_ORYLA</name>
<comment type="subunit">
    <text evidence="3">Component of the 40S small ribosomal subunit.</text>
</comment>
<evidence type="ECO:0000256" key="9">
    <source>
        <dbReference type="ARBA" id="ARBA00022980"/>
    </source>
</evidence>
<feature type="compositionally biased region" description="Low complexity" evidence="18">
    <location>
        <begin position="338"/>
        <end position="351"/>
    </location>
</feature>
<evidence type="ECO:0000259" key="19">
    <source>
        <dbReference type="PROSITE" id="PS50067"/>
    </source>
</evidence>
<dbReference type="GO" id="GO:0005819">
    <property type="term" value="C:spindle"/>
    <property type="evidence" value="ECO:0007669"/>
    <property type="project" value="UniProtKB-SubCell"/>
</dbReference>
<reference evidence="20 21" key="2">
    <citation type="submission" date="2017-04" db="EMBL/GenBank/DDBJ databases">
        <title>CpG methylation of centromeres and impact of large insertions on vertebrate speciation.</title>
        <authorList>
            <person name="Ichikawa K."/>
            <person name="Yoshimura J."/>
            <person name="Morishita S."/>
        </authorList>
    </citation>
    <scope>NUCLEOTIDE SEQUENCE</scope>
    <source>
        <strain evidence="20 21">HNI</strain>
    </source>
</reference>
<dbReference type="PANTHER" id="PTHR47970">
    <property type="entry name" value="KINESIN-LIKE PROTEIN KIF11"/>
    <property type="match status" value="1"/>
</dbReference>
<dbReference type="InterPro" id="IPR005729">
    <property type="entry name" value="Ribosomal_uS10_euk/arc"/>
</dbReference>
<evidence type="ECO:0000256" key="2">
    <source>
        <dbReference type="ARBA" id="ARBA00007102"/>
    </source>
</evidence>
<dbReference type="InterPro" id="IPR001848">
    <property type="entry name" value="Ribosomal_uS10"/>
</dbReference>
<comment type="similarity">
    <text evidence="2">Belongs to the universal ribosomal protein uS10 family.</text>
</comment>
<evidence type="ECO:0000256" key="8">
    <source>
        <dbReference type="ARBA" id="ARBA00022840"/>
    </source>
</evidence>
<evidence type="ECO:0000313" key="21">
    <source>
        <dbReference type="Proteomes" id="UP000265180"/>
    </source>
</evidence>
<dbReference type="PROSITE" id="PS50067">
    <property type="entry name" value="KINESIN_MOTOR_2"/>
    <property type="match status" value="1"/>
</dbReference>
<dbReference type="HAMAP" id="MF_00508">
    <property type="entry name" value="Ribosomal_uS10"/>
    <property type="match status" value="1"/>
</dbReference>
<evidence type="ECO:0000256" key="12">
    <source>
        <dbReference type="ARBA" id="ARBA00023212"/>
    </source>
</evidence>
<dbReference type="PRINTS" id="PR00380">
    <property type="entry name" value="KINESINHEAVY"/>
</dbReference>
<feature type="coiled-coil region" evidence="17">
    <location>
        <begin position="792"/>
        <end position="868"/>
    </location>
</feature>
<dbReference type="FunFam" id="3.30.70.600:FF:000011">
    <property type="entry name" value="Uncharacterized protein"/>
    <property type="match status" value="1"/>
</dbReference>
<evidence type="ECO:0000256" key="5">
    <source>
        <dbReference type="ARBA" id="ARBA00022553"/>
    </source>
</evidence>
<dbReference type="GO" id="GO:0003777">
    <property type="term" value="F:microtubule motor activity"/>
    <property type="evidence" value="ECO:0007669"/>
    <property type="project" value="InterPro"/>
</dbReference>
<feature type="region of interest" description="Disordered" evidence="18">
    <location>
        <begin position="337"/>
        <end position="363"/>
    </location>
</feature>
<dbReference type="PANTHER" id="PTHR47970:SF29">
    <property type="entry name" value="KINESIN FAMILY MEMBER 20B"/>
    <property type="match status" value="1"/>
</dbReference>
<keyword evidence="7 15" id="KW-0547">Nucleotide-binding</keyword>
<feature type="binding site" evidence="15">
    <location>
        <begin position="258"/>
        <end position="265"/>
    </location>
    <ligand>
        <name>ATP</name>
        <dbReference type="ChEBI" id="CHEBI:30616"/>
    </ligand>
</feature>
<comment type="subcellular location">
    <subcellularLocation>
        <location evidence="1">Cytoplasm</location>
        <location evidence="1">Cytoskeleton</location>
        <location evidence="1">Spindle</location>
    </subcellularLocation>
</comment>
<dbReference type="GO" id="GO:0007018">
    <property type="term" value="P:microtubule-based movement"/>
    <property type="evidence" value="ECO:0007669"/>
    <property type="project" value="InterPro"/>
</dbReference>
<dbReference type="GO" id="GO:0003735">
    <property type="term" value="F:structural constituent of ribosome"/>
    <property type="evidence" value="ECO:0007669"/>
    <property type="project" value="InterPro"/>
</dbReference>
<dbReference type="Ensembl" id="ENSORLT00020006005.1">
    <property type="protein sequence ID" value="ENSORLP00020005599.1"/>
    <property type="gene ID" value="ENSORLG00020006444.1"/>
</dbReference>
<dbReference type="SUPFAM" id="SSF52540">
    <property type="entry name" value="P-loop containing nucleoside triphosphate hydrolases"/>
    <property type="match status" value="1"/>
</dbReference>
<dbReference type="Gene3D" id="3.30.70.600">
    <property type="entry name" value="Ribosomal protein S10 domain"/>
    <property type="match status" value="1"/>
</dbReference>
<feature type="region of interest" description="Disordered" evidence="18">
    <location>
        <begin position="883"/>
        <end position="908"/>
    </location>
</feature>